<gene>
    <name evidence="2" type="ORF">MERR_LOCUS42439</name>
</gene>
<dbReference type="Proteomes" id="UP000467841">
    <property type="component" value="Unassembled WGS sequence"/>
</dbReference>
<reference evidence="2" key="1">
    <citation type="submission" date="2020-01" db="EMBL/GenBank/DDBJ databases">
        <authorList>
            <person name="Mishra B."/>
        </authorList>
    </citation>
    <scope>NUCLEOTIDE SEQUENCE [LARGE SCALE GENOMIC DNA]</scope>
</reference>
<organism evidence="2 3">
    <name type="scientific">Microthlaspi erraticum</name>
    <dbReference type="NCBI Taxonomy" id="1685480"/>
    <lineage>
        <taxon>Eukaryota</taxon>
        <taxon>Viridiplantae</taxon>
        <taxon>Streptophyta</taxon>
        <taxon>Embryophyta</taxon>
        <taxon>Tracheophyta</taxon>
        <taxon>Spermatophyta</taxon>
        <taxon>Magnoliopsida</taxon>
        <taxon>eudicotyledons</taxon>
        <taxon>Gunneridae</taxon>
        <taxon>Pentapetalae</taxon>
        <taxon>rosids</taxon>
        <taxon>malvids</taxon>
        <taxon>Brassicales</taxon>
        <taxon>Brassicaceae</taxon>
        <taxon>Coluteocarpeae</taxon>
        <taxon>Microthlaspi</taxon>
    </lineage>
</organism>
<dbReference type="AlphaFoldDB" id="A0A6D2KT78"/>
<evidence type="ECO:0000313" key="2">
    <source>
        <dbReference type="EMBL" id="CAA7055203.1"/>
    </source>
</evidence>
<feature type="compositionally biased region" description="Polar residues" evidence="1">
    <location>
        <begin position="7"/>
        <end position="17"/>
    </location>
</feature>
<proteinExistence type="predicted"/>
<feature type="compositionally biased region" description="Basic and acidic residues" evidence="1">
    <location>
        <begin position="32"/>
        <end position="56"/>
    </location>
</feature>
<evidence type="ECO:0000313" key="3">
    <source>
        <dbReference type="Proteomes" id="UP000467841"/>
    </source>
</evidence>
<protein>
    <submittedName>
        <fullName evidence="2">Uncharacterized protein</fullName>
    </submittedName>
</protein>
<comment type="caution">
    <text evidence="2">The sequence shown here is derived from an EMBL/GenBank/DDBJ whole genome shotgun (WGS) entry which is preliminary data.</text>
</comment>
<evidence type="ECO:0000256" key="1">
    <source>
        <dbReference type="SAM" id="MobiDB-lite"/>
    </source>
</evidence>
<feature type="region of interest" description="Disordered" evidence="1">
    <location>
        <begin position="1"/>
        <end position="91"/>
    </location>
</feature>
<feature type="compositionally biased region" description="Polar residues" evidence="1">
    <location>
        <begin position="57"/>
        <end position="72"/>
    </location>
</feature>
<accession>A0A6D2KT78</accession>
<name>A0A6D2KT78_9BRAS</name>
<keyword evidence="3" id="KW-1185">Reference proteome</keyword>
<dbReference type="EMBL" id="CACVBM020001607">
    <property type="protein sequence ID" value="CAA7055203.1"/>
    <property type="molecule type" value="Genomic_DNA"/>
</dbReference>
<sequence>MEKPQFDHQNSSVSSYGDLTDFQMEDTASSHFSHERNNHQAERFPSLEKPRFDHQNSSRQQLWQPLSQSNLSKDQRHHHLTDSALTRTTSK</sequence>